<accession>A0A3P7LI77</accession>
<organism evidence="1 2">
    <name type="scientific">Strongylus vulgaris</name>
    <name type="common">Blood worm</name>
    <dbReference type="NCBI Taxonomy" id="40348"/>
    <lineage>
        <taxon>Eukaryota</taxon>
        <taxon>Metazoa</taxon>
        <taxon>Ecdysozoa</taxon>
        <taxon>Nematoda</taxon>
        <taxon>Chromadorea</taxon>
        <taxon>Rhabditida</taxon>
        <taxon>Rhabditina</taxon>
        <taxon>Rhabditomorpha</taxon>
        <taxon>Strongyloidea</taxon>
        <taxon>Strongylidae</taxon>
        <taxon>Strongylus</taxon>
    </lineage>
</organism>
<protein>
    <submittedName>
        <fullName evidence="1">Uncharacterized protein</fullName>
    </submittedName>
</protein>
<dbReference type="Proteomes" id="UP000270094">
    <property type="component" value="Unassembled WGS sequence"/>
</dbReference>
<dbReference type="EMBL" id="UYYB01103227">
    <property type="protein sequence ID" value="VDM78878.1"/>
    <property type="molecule type" value="Genomic_DNA"/>
</dbReference>
<dbReference type="OrthoDB" id="5790695at2759"/>
<reference evidence="1 2" key="1">
    <citation type="submission" date="2018-11" db="EMBL/GenBank/DDBJ databases">
        <authorList>
            <consortium name="Pathogen Informatics"/>
        </authorList>
    </citation>
    <scope>NUCLEOTIDE SEQUENCE [LARGE SCALE GENOMIC DNA]</scope>
</reference>
<evidence type="ECO:0000313" key="1">
    <source>
        <dbReference type="EMBL" id="VDM78878.1"/>
    </source>
</evidence>
<keyword evidence="2" id="KW-1185">Reference proteome</keyword>
<evidence type="ECO:0000313" key="2">
    <source>
        <dbReference type="Proteomes" id="UP000270094"/>
    </source>
</evidence>
<gene>
    <name evidence="1" type="ORF">SVUK_LOCUS13876</name>
</gene>
<sequence>MMSVPSLSCLTFVFLDFIPYIRWLMRPAASGEKGVKFGGGGDCPGVVRAEDERRVKGEVPEDFISCLSQFDHVLTKTLKCAFEAVGTGCTSSEKNVLTQRNFTLFEEIFLKDFQEIAEKVGEFYHNFMRSYFT</sequence>
<dbReference type="AlphaFoldDB" id="A0A3P7LI77"/>
<name>A0A3P7LI77_STRVU</name>
<proteinExistence type="predicted"/>